<dbReference type="Gene3D" id="3.40.50.720">
    <property type="entry name" value="NAD(P)-binding Rossmann-like Domain"/>
    <property type="match status" value="1"/>
</dbReference>
<name>A0AA47NQU1_MERPO</name>
<accession>A0AA47NQU1</accession>
<gene>
    <name evidence="3" type="primary">Hsd17b3</name>
    <name evidence="3" type="ORF">N1851_029396</name>
</gene>
<organism evidence="3 4">
    <name type="scientific">Merluccius polli</name>
    <name type="common">Benguela hake</name>
    <name type="synonym">Merluccius cadenati</name>
    <dbReference type="NCBI Taxonomy" id="89951"/>
    <lineage>
        <taxon>Eukaryota</taxon>
        <taxon>Metazoa</taxon>
        <taxon>Chordata</taxon>
        <taxon>Craniata</taxon>
        <taxon>Vertebrata</taxon>
        <taxon>Euteleostomi</taxon>
        <taxon>Actinopterygii</taxon>
        <taxon>Neopterygii</taxon>
        <taxon>Teleostei</taxon>
        <taxon>Neoteleostei</taxon>
        <taxon>Acanthomorphata</taxon>
        <taxon>Zeiogadaria</taxon>
        <taxon>Gadariae</taxon>
        <taxon>Gadiformes</taxon>
        <taxon>Gadoidei</taxon>
        <taxon>Merlucciidae</taxon>
        <taxon>Merluccius</taxon>
    </lineage>
</organism>
<dbReference type="Proteomes" id="UP001174136">
    <property type="component" value="Unassembled WGS sequence"/>
</dbReference>
<dbReference type="PANTHER" id="PTHR43899:SF7">
    <property type="entry name" value="17-BETA-HYDROXYSTEROID DEHYDROGENASE TYPE 3"/>
    <property type="match status" value="1"/>
</dbReference>
<keyword evidence="1" id="KW-0444">Lipid biosynthesis</keyword>
<dbReference type="CDD" id="cd05356">
    <property type="entry name" value="17beta-HSD1_like_SDR_c"/>
    <property type="match status" value="1"/>
</dbReference>
<dbReference type="SUPFAM" id="SSF51735">
    <property type="entry name" value="NAD(P)-binding Rossmann-fold domains"/>
    <property type="match status" value="1"/>
</dbReference>
<dbReference type="GO" id="GO:0047045">
    <property type="term" value="F:testosterone dehydrogenase (NADP+) activity"/>
    <property type="evidence" value="ECO:0007669"/>
    <property type="project" value="TreeGrafter"/>
</dbReference>
<keyword evidence="4" id="KW-1185">Reference proteome</keyword>
<dbReference type="PANTHER" id="PTHR43899">
    <property type="entry name" value="RH59310P"/>
    <property type="match status" value="1"/>
</dbReference>
<evidence type="ECO:0000256" key="2">
    <source>
        <dbReference type="ARBA" id="ARBA00023002"/>
    </source>
</evidence>
<keyword evidence="1" id="KW-0752">Steroid biosynthesis</keyword>
<dbReference type="Pfam" id="PF00106">
    <property type="entry name" value="adh_short"/>
    <property type="match status" value="2"/>
</dbReference>
<dbReference type="InterPro" id="IPR051019">
    <property type="entry name" value="VLCFA-Steroid_DH"/>
</dbReference>
<dbReference type="InterPro" id="IPR002347">
    <property type="entry name" value="SDR_fam"/>
</dbReference>
<evidence type="ECO:0000313" key="3">
    <source>
        <dbReference type="EMBL" id="KAK0134886.1"/>
    </source>
</evidence>
<dbReference type="InterPro" id="IPR036291">
    <property type="entry name" value="NAD(P)-bd_dom_sf"/>
</dbReference>
<keyword evidence="2" id="KW-0560">Oxidoreductase</keyword>
<keyword evidence="1" id="KW-0443">Lipid metabolism</keyword>
<evidence type="ECO:0000256" key="1">
    <source>
        <dbReference type="ARBA" id="ARBA00022955"/>
    </source>
</evidence>
<comment type="caution">
    <text evidence="3">The sequence shown here is derived from an EMBL/GenBank/DDBJ whole genome shotgun (WGS) entry which is preliminary data.</text>
</comment>
<dbReference type="PRINTS" id="PR00081">
    <property type="entry name" value="GDHRDH"/>
</dbReference>
<evidence type="ECO:0000313" key="4">
    <source>
        <dbReference type="Proteomes" id="UP001174136"/>
    </source>
</evidence>
<dbReference type="AlphaFoldDB" id="A0AA47NQU1"/>
<sequence>MKGSQKLLKAQMDKAEDLVLVQPTLLFKDLVWICFSSPMILPVPLYGLNPQEVDVHLSHSVGHLCSTLGCCEEVLHNCSRDPTEDGDVTHDVEASRFLDMGDDFPGQRLISESLPEVLLLLWVGEPSHLCHHANTLSRDLIGCRRACGYPDASGGKQVAPDEVCQQHVHRGRRCDISPDPVVLEVQRKSTLIQTIQDEDNLEPSHVVQDGVEGVLCDSCGRGVSSSQLLCKPDAVGVPLHLDLLGSAVGWRHASQKAVLQHLAQCTYCTTCRAFIIVCRTLTRFVAPATVLAVQSRFSPGPVSVGGAERMNKQRHHVEKRLGEYSLLIGCRGVDSQQSPNSRGQQPLEIMEFTDFCIFLGTAAVLHYGVRLLWFARMLYPKVFFPLPKSFLQSMGEWAVVTGGSDGIGRAYAFELARQGMDVMILSRSKKKLELTAEEIAAETGRRVRVVVADFTQDGVCGEVEDHLKDLEVGVLGEKVLMGDKRDNTFIITPDTALNNVGSLPTMIPGRFLDTTNIDQTITNVINCNIKTMAQMCRICLPGMEKRGKGVILSLSSGMATIPSPLYSLYSASKASTMFVEMFSLSLQAEYRDKGIIIQSVSPFGVSTSMTGFSKVGLMMLRPEDFVRTSLQYLKAGDKTNGSVVHTIMVRHVAVVEALTGAPASPPGVHGWFLRIIPNRILHSEVLLQGFIDFVQKKLGGR</sequence>
<dbReference type="GO" id="GO:0006694">
    <property type="term" value="P:steroid biosynthetic process"/>
    <property type="evidence" value="ECO:0007669"/>
    <property type="project" value="UniProtKB-KW"/>
</dbReference>
<dbReference type="GO" id="GO:0005783">
    <property type="term" value="C:endoplasmic reticulum"/>
    <property type="evidence" value="ECO:0007669"/>
    <property type="project" value="TreeGrafter"/>
</dbReference>
<dbReference type="EMBL" id="JAOPHQ010005545">
    <property type="protein sequence ID" value="KAK0134886.1"/>
    <property type="molecule type" value="Genomic_DNA"/>
</dbReference>
<protein>
    <submittedName>
        <fullName evidence="3">Testosterone 17-beta-dehydrogenase 3</fullName>
    </submittedName>
</protein>
<reference evidence="3" key="1">
    <citation type="journal article" date="2023" name="Front. Mar. Sci.">
        <title>A new Merluccius polli reference genome to investigate the effects of global change in West African waters.</title>
        <authorList>
            <person name="Mateo J.L."/>
            <person name="Blanco-Fernandez C."/>
            <person name="Garcia-Vazquez E."/>
            <person name="Machado-Schiaffino G."/>
        </authorList>
    </citation>
    <scope>NUCLEOTIDE SEQUENCE</scope>
    <source>
        <strain evidence="3">C29</strain>
        <tissue evidence="3">Fin</tissue>
    </source>
</reference>
<proteinExistence type="predicted"/>